<dbReference type="AlphaFoldDB" id="A0A0E9PC30"/>
<protein>
    <submittedName>
        <fullName evidence="1">Uncharacterized protein</fullName>
    </submittedName>
</protein>
<reference evidence="1" key="2">
    <citation type="journal article" date="2015" name="Fish Shellfish Immunol.">
        <title>Early steps in the European eel (Anguilla anguilla)-Vibrio vulnificus interaction in the gills: Role of the RtxA13 toxin.</title>
        <authorList>
            <person name="Callol A."/>
            <person name="Pajuelo D."/>
            <person name="Ebbesson L."/>
            <person name="Teles M."/>
            <person name="MacKenzie S."/>
            <person name="Amaro C."/>
        </authorList>
    </citation>
    <scope>NUCLEOTIDE SEQUENCE</scope>
</reference>
<dbReference type="EMBL" id="GBXM01107194">
    <property type="protein sequence ID" value="JAH01383.1"/>
    <property type="molecule type" value="Transcribed_RNA"/>
</dbReference>
<name>A0A0E9PC30_ANGAN</name>
<proteinExistence type="predicted"/>
<evidence type="ECO:0000313" key="1">
    <source>
        <dbReference type="EMBL" id="JAH01383.1"/>
    </source>
</evidence>
<reference evidence="1" key="1">
    <citation type="submission" date="2014-11" db="EMBL/GenBank/DDBJ databases">
        <authorList>
            <person name="Amaro Gonzalez C."/>
        </authorList>
    </citation>
    <scope>NUCLEOTIDE SEQUENCE</scope>
</reference>
<organism evidence="1">
    <name type="scientific">Anguilla anguilla</name>
    <name type="common">European freshwater eel</name>
    <name type="synonym">Muraena anguilla</name>
    <dbReference type="NCBI Taxonomy" id="7936"/>
    <lineage>
        <taxon>Eukaryota</taxon>
        <taxon>Metazoa</taxon>
        <taxon>Chordata</taxon>
        <taxon>Craniata</taxon>
        <taxon>Vertebrata</taxon>
        <taxon>Euteleostomi</taxon>
        <taxon>Actinopterygii</taxon>
        <taxon>Neopterygii</taxon>
        <taxon>Teleostei</taxon>
        <taxon>Anguilliformes</taxon>
        <taxon>Anguillidae</taxon>
        <taxon>Anguilla</taxon>
    </lineage>
</organism>
<sequence>MFPPCSHEFPRSALVSSHTERHARQVTVGILLPFPLTKALASELGLVPGCCTVATHCSQVTRMGCKVQRTNYLMGFKNVYLILYCCNITS</sequence>
<accession>A0A0E9PC30</accession>